<accession>A0A0E9SP46</accession>
<proteinExistence type="predicted"/>
<organism evidence="1">
    <name type="scientific">Anguilla anguilla</name>
    <name type="common">European freshwater eel</name>
    <name type="synonym">Muraena anguilla</name>
    <dbReference type="NCBI Taxonomy" id="7936"/>
    <lineage>
        <taxon>Eukaryota</taxon>
        <taxon>Metazoa</taxon>
        <taxon>Chordata</taxon>
        <taxon>Craniata</taxon>
        <taxon>Vertebrata</taxon>
        <taxon>Euteleostomi</taxon>
        <taxon>Actinopterygii</taxon>
        <taxon>Neopterygii</taxon>
        <taxon>Teleostei</taxon>
        <taxon>Anguilliformes</taxon>
        <taxon>Anguillidae</taxon>
        <taxon>Anguilla</taxon>
    </lineage>
</organism>
<reference evidence="1" key="2">
    <citation type="journal article" date="2015" name="Fish Shellfish Immunol.">
        <title>Early steps in the European eel (Anguilla anguilla)-Vibrio vulnificus interaction in the gills: Role of the RtxA13 toxin.</title>
        <authorList>
            <person name="Callol A."/>
            <person name="Pajuelo D."/>
            <person name="Ebbesson L."/>
            <person name="Teles M."/>
            <person name="MacKenzie S."/>
            <person name="Amaro C."/>
        </authorList>
    </citation>
    <scope>NUCLEOTIDE SEQUENCE</scope>
</reference>
<reference evidence="1" key="1">
    <citation type="submission" date="2014-11" db="EMBL/GenBank/DDBJ databases">
        <authorList>
            <person name="Amaro Gonzalez C."/>
        </authorList>
    </citation>
    <scope>NUCLEOTIDE SEQUENCE</scope>
</reference>
<dbReference type="EMBL" id="GBXM01065428">
    <property type="protein sequence ID" value="JAH43149.1"/>
    <property type="molecule type" value="Transcribed_RNA"/>
</dbReference>
<protein>
    <submittedName>
        <fullName evidence="1">Uncharacterized protein</fullName>
    </submittedName>
</protein>
<sequence>MLGITHYSSKYQSAVFVRCQSIWQGQRTITKTL</sequence>
<evidence type="ECO:0000313" key="1">
    <source>
        <dbReference type="EMBL" id="JAH43149.1"/>
    </source>
</evidence>
<name>A0A0E9SP46_ANGAN</name>
<dbReference type="AlphaFoldDB" id="A0A0E9SP46"/>